<dbReference type="Gene3D" id="3.90.1530.30">
    <property type="match status" value="1"/>
</dbReference>
<dbReference type="PANTHER" id="PTHR33375:SF1">
    <property type="entry name" value="CHROMOSOME-PARTITIONING PROTEIN PARB-RELATED"/>
    <property type="match status" value="1"/>
</dbReference>
<organism evidence="5 6">
    <name type="scientific">Candidatus Buchananbacteria bacterium RBG_13_36_9</name>
    <dbReference type="NCBI Taxonomy" id="1797530"/>
    <lineage>
        <taxon>Bacteria</taxon>
        <taxon>Candidatus Buchananiibacteriota</taxon>
    </lineage>
</organism>
<sequence length="234" mass="26412">MILIAGERRIRAIKKLGWPKIPAIILWGKTDTFALSLVENVARENLNPIEEAQAFLKLIKEKNWTQPQVAKLIGRSQAYVSQRLILLALPEEIQMMIIEGKLPKVTAINLAQYKGTKGELIKLAHDIIDQKLSAEQARDKMTSLTREKRMKESGVGEVPEGVKVVLEAKVSLVPVVDKLCKYFEALLDLTPAELKKFFMEMSLPKRSVLLSAFGRIAEDLPQIKEVLDQIEEED</sequence>
<reference evidence="5 6" key="1">
    <citation type="journal article" date="2016" name="Nat. Commun.">
        <title>Thousands of microbial genomes shed light on interconnected biogeochemical processes in an aquifer system.</title>
        <authorList>
            <person name="Anantharaman K."/>
            <person name="Brown C.T."/>
            <person name="Hug L.A."/>
            <person name="Sharon I."/>
            <person name="Castelle C.J."/>
            <person name="Probst A.J."/>
            <person name="Thomas B.C."/>
            <person name="Singh A."/>
            <person name="Wilkins M.J."/>
            <person name="Karaoz U."/>
            <person name="Brodie E.L."/>
            <person name="Williams K.H."/>
            <person name="Hubbard S.S."/>
            <person name="Banfield J.F."/>
        </authorList>
    </citation>
    <scope>NUCLEOTIDE SEQUENCE [LARGE SCALE GENOMIC DNA]</scope>
</reference>
<dbReference type="InterPro" id="IPR004437">
    <property type="entry name" value="ParB/RepB/Spo0J"/>
</dbReference>
<dbReference type="InterPro" id="IPR036086">
    <property type="entry name" value="ParB/Sulfiredoxin_sf"/>
</dbReference>
<dbReference type="Gene3D" id="1.10.10.2830">
    <property type="match status" value="1"/>
</dbReference>
<dbReference type="InterPro" id="IPR041468">
    <property type="entry name" value="HTH_ParB/Spo0J"/>
</dbReference>
<dbReference type="NCBIfam" id="TIGR00180">
    <property type="entry name" value="parB_part"/>
    <property type="match status" value="1"/>
</dbReference>
<dbReference type="PANTHER" id="PTHR33375">
    <property type="entry name" value="CHROMOSOME-PARTITIONING PROTEIN PARB-RELATED"/>
    <property type="match status" value="1"/>
</dbReference>
<dbReference type="InterPro" id="IPR003115">
    <property type="entry name" value="ParB_N"/>
</dbReference>
<evidence type="ECO:0000256" key="1">
    <source>
        <dbReference type="ARBA" id="ARBA00006295"/>
    </source>
</evidence>
<dbReference type="GO" id="GO:0045881">
    <property type="term" value="P:positive regulation of sporulation resulting in formation of a cellular spore"/>
    <property type="evidence" value="ECO:0007669"/>
    <property type="project" value="TreeGrafter"/>
</dbReference>
<dbReference type="Pfam" id="PF02195">
    <property type="entry name" value="ParB_N"/>
    <property type="match status" value="1"/>
</dbReference>
<dbReference type="Proteomes" id="UP000176498">
    <property type="component" value="Unassembled WGS sequence"/>
</dbReference>
<proteinExistence type="inferred from homology"/>
<dbReference type="SUPFAM" id="SSF110849">
    <property type="entry name" value="ParB/Sulfiredoxin"/>
    <property type="match status" value="1"/>
</dbReference>
<protein>
    <submittedName>
        <fullName evidence="5">Uncharacterized protein</fullName>
    </submittedName>
</protein>
<accession>A0A1G1XR58</accession>
<comment type="caution">
    <text evidence="5">The sequence shown here is derived from an EMBL/GenBank/DDBJ whole genome shotgun (WGS) entry which is preliminary data.</text>
</comment>
<feature type="domain" description="ParB-like N-terminal" evidence="3">
    <location>
        <begin position="3"/>
        <end position="41"/>
    </location>
</feature>
<dbReference type="GO" id="GO:0005694">
    <property type="term" value="C:chromosome"/>
    <property type="evidence" value="ECO:0007669"/>
    <property type="project" value="TreeGrafter"/>
</dbReference>
<evidence type="ECO:0000259" key="3">
    <source>
        <dbReference type="Pfam" id="PF02195"/>
    </source>
</evidence>
<dbReference type="SUPFAM" id="SSF109709">
    <property type="entry name" value="KorB DNA-binding domain-like"/>
    <property type="match status" value="1"/>
</dbReference>
<keyword evidence="2" id="KW-0159">Chromosome partition</keyword>
<dbReference type="AlphaFoldDB" id="A0A1G1XR58"/>
<dbReference type="GO" id="GO:0003677">
    <property type="term" value="F:DNA binding"/>
    <property type="evidence" value="ECO:0007669"/>
    <property type="project" value="InterPro"/>
</dbReference>
<feature type="domain" description="ParB/Spo0J HTH" evidence="4">
    <location>
        <begin position="44"/>
        <end position="143"/>
    </location>
</feature>
<dbReference type="GO" id="GO:0007059">
    <property type="term" value="P:chromosome segregation"/>
    <property type="evidence" value="ECO:0007669"/>
    <property type="project" value="TreeGrafter"/>
</dbReference>
<evidence type="ECO:0000313" key="6">
    <source>
        <dbReference type="Proteomes" id="UP000176498"/>
    </source>
</evidence>
<dbReference type="FunFam" id="1.10.10.2830:FF:000001">
    <property type="entry name" value="Chromosome partitioning protein ParB"/>
    <property type="match status" value="1"/>
</dbReference>
<dbReference type="InterPro" id="IPR050336">
    <property type="entry name" value="Chromosome_partition/occlusion"/>
</dbReference>
<comment type="similarity">
    <text evidence="1">Belongs to the ParB family.</text>
</comment>
<evidence type="ECO:0000259" key="4">
    <source>
        <dbReference type="Pfam" id="PF17762"/>
    </source>
</evidence>
<name>A0A1G1XR58_9BACT</name>
<evidence type="ECO:0000313" key="5">
    <source>
        <dbReference type="EMBL" id="OGY42080.1"/>
    </source>
</evidence>
<gene>
    <name evidence="5" type="ORF">A2Y82_02325</name>
</gene>
<evidence type="ECO:0000256" key="2">
    <source>
        <dbReference type="ARBA" id="ARBA00022829"/>
    </source>
</evidence>
<dbReference type="Pfam" id="PF17762">
    <property type="entry name" value="HTH_ParB"/>
    <property type="match status" value="1"/>
</dbReference>
<dbReference type="EMBL" id="MHHZ01000009">
    <property type="protein sequence ID" value="OGY42080.1"/>
    <property type="molecule type" value="Genomic_DNA"/>
</dbReference>